<dbReference type="KEGG" id="srub:C2R22_10835"/>
<name>A0A2I8VPX6_9EURY</name>
<organism evidence="3 4">
    <name type="scientific">Salinigranum rubrum</name>
    <dbReference type="NCBI Taxonomy" id="755307"/>
    <lineage>
        <taxon>Archaea</taxon>
        <taxon>Methanobacteriati</taxon>
        <taxon>Methanobacteriota</taxon>
        <taxon>Stenosarchaea group</taxon>
        <taxon>Halobacteria</taxon>
        <taxon>Halobacteriales</taxon>
        <taxon>Haloferacaceae</taxon>
        <taxon>Salinigranum</taxon>
    </lineage>
</organism>
<dbReference type="EMBL" id="CP026309">
    <property type="protein sequence ID" value="AUV83955.1"/>
    <property type="molecule type" value="Genomic_DNA"/>
</dbReference>
<proteinExistence type="inferred from homology"/>
<dbReference type="PANTHER" id="PTHR31793">
    <property type="entry name" value="4-HYDROXYBENZOYL-COA THIOESTERASE FAMILY MEMBER"/>
    <property type="match status" value="1"/>
</dbReference>
<comment type="similarity">
    <text evidence="1">Belongs to the 4-hydroxybenzoyl-CoA thioesterase family.</text>
</comment>
<gene>
    <name evidence="3" type="ORF">C2R22_10835</name>
</gene>
<dbReference type="Proteomes" id="UP000236584">
    <property type="component" value="Chromosome"/>
</dbReference>
<reference evidence="3 4" key="1">
    <citation type="submission" date="2018-01" db="EMBL/GenBank/DDBJ databases">
        <title>Complete genome sequence of Salinigranum rubrum GX10T, an extremely halophilic archaeon isolated from a marine solar saltern.</title>
        <authorList>
            <person name="Han S."/>
        </authorList>
    </citation>
    <scope>NUCLEOTIDE SEQUENCE [LARGE SCALE GENOMIC DNA]</scope>
    <source>
        <strain evidence="3 4">GX10</strain>
    </source>
</reference>
<evidence type="ECO:0000256" key="2">
    <source>
        <dbReference type="ARBA" id="ARBA00022801"/>
    </source>
</evidence>
<accession>A0A2I8VPX6</accession>
<evidence type="ECO:0000313" key="4">
    <source>
        <dbReference type="Proteomes" id="UP000236584"/>
    </source>
</evidence>
<evidence type="ECO:0000313" key="3">
    <source>
        <dbReference type="EMBL" id="AUV83955.1"/>
    </source>
</evidence>
<dbReference type="GO" id="GO:0047617">
    <property type="term" value="F:fatty acyl-CoA hydrolase activity"/>
    <property type="evidence" value="ECO:0007669"/>
    <property type="project" value="TreeGrafter"/>
</dbReference>
<dbReference type="AlphaFoldDB" id="A0A2I8VPX6"/>
<dbReference type="Gene3D" id="3.10.129.10">
    <property type="entry name" value="Hotdog Thioesterase"/>
    <property type="match status" value="1"/>
</dbReference>
<evidence type="ECO:0000256" key="1">
    <source>
        <dbReference type="ARBA" id="ARBA00005953"/>
    </source>
</evidence>
<dbReference type="InterPro" id="IPR029069">
    <property type="entry name" value="HotDog_dom_sf"/>
</dbReference>
<dbReference type="Pfam" id="PF13279">
    <property type="entry name" value="4HBT_2"/>
    <property type="match status" value="1"/>
</dbReference>
<dbReference type="CDD" id="cd00586">
    <property type="entry name" value="4HBT"/>
    <property type="match status" value="1"/>
</dbReference>
<dbReference type="InterPro" id="IPR050563">
    <property type="entry name" value="4-hydroxybenzoyl-CoA_TE"/>
</dbReference>
<keyword evidence="4" id="KW-1185">Reference proteome</keyword>
<dbReference type="OrthoDB" id="56956at2157"/>
<keyword evidence="2" id="KW-0378">Hydrolase</keyword>
<dbReference type="PANTHER" id="PTHR31793:SF27">
    <property type="entry name" value="NOVEL THIOESTERASE SUPERFAMILY DOMAIN AND SAPOSIN A-TYPE DOMAIN CONTAINING PROTEIN (0610012H03RIK)"/>
    <property type="match status" value="1"/>
</dbReference>
<dbReference type="SUPFAM" id="SSF54637">
    <property type="entry name" value="Thioesterase/thiol ester dehydrase-isomerase"/>
    <property type="match status" value="1"/>
</dbReference>
<protein>
    <submittedName>
        <fullName evidence="3">Acyl-CoA thioesterase</fullName>
    </submittedName>
</protein>
<sequence>MDQPDLHYESAVEIRYSDLDTFGHVNNAVYATLCEEARVDYFRDLFDLGVHDISFVVARAELDYRNAIPDVGDVTIAVGITGFGRTSFTMGYELRYADEVVATAETVQVAVDEAGEPIEVPDEWREVVAAARDRSDGV</sequence>